<dbReference type="RefSeq" id="WP_275631713.1">
    <property type="nucleotide sequence ID" value="NZ_JARGYD010000002.1"/>
</dbReference>
<comment type="caution">
    <text evidence="1">The sequence shown here is derived from an EMBL/GenBank/DDBJ whole genome shotgun (WGS) entry which is preliminary data.</text>
</comment>
<dbReference type="CDD" id="cd07067">
    <property type="entry name" value="HP_PGM_like"/>
    <property type="match status" value="1"/>
</dbReference>
<dbReference type="SMART" id="SM00855">
    <property type="entry name" value="PGAM"/>
    <property type="match status" value="1"/>
</dbReference>
<dbReference type="Pfam" id="PF00300">
    <property type="entry name" value="His_Phos_1"/>
    <property type="match status" value="1"/>
</dbReference>
<gene>
    <name evidence="1" type="ORF">ACFOGP_04950</name>
</gene>
<proteinExistence type="predicted"/>
<organism evidence="1 2">
    <name type="scientific">Psychromarinibacter halotolerans</name>
    <dbReference type="NCBI Taxonomy" id="1775175"/>
    <lineage>
        <taxon>Bacteria</taxon>
        <taxon>Pseudomonadati</taxon>
        <taxon>Pseudomonadota</taxon>
        <taxon>Alphaproteobacteria</taxon>
        <taxon>Rhodobacterales</taxon>
        <taxon>Paracoccaceae</taxon>
        <taxon>Psychromarinibacter</taxon>
    </lineage>
</organism>
<dbReference type="SUPFAM" id="SSF53254">
    <property type="entry name" value="Phosphoglycerate mutase-like"/>
    <property type="match status" value="1"/>
</dbReference>
<dbReference type="Proteomes" id="UP001595632">
    <property type="component" value="Unassembled WGS sequence"/>
</dbReference>
<sequence length="190" mass="20806">MTRLWWIRHGPTHAKGMIGWTDLPADLSDTARIARLSAYLPDAPVVSSDLSRARDTADALRGDRPRLDADPALREMHFGDWEGQRADRMPPEQAAALRAFHESPGTVPAPGGESWNALSARVSDAADRLARTHRGGDVIVVAHMGVILTQVQRALRLSAYETLAIRIAPLSVTRLTLDGGWRASEINHEP</sequence>
<dbReference type="EMBL" id="JBHRTB010000010">
    <property type="protein sequence ID" value="MFC3142043.1"/>
    <property type="molecule type" value="Genomic_DNA"/>
</dbReference>
<evidence type="ECO:0000313" key="2">
    <source>
        <dbReference type="Proteomes" id="UP001595632"/>
    </source>
</evidence>
<dbReference type="PANTHER" id="PTHR48100">
    <property type="entry name" value="BROAD-SPECIFICITY PHOSPHATASE YOR283W-RELATED"/>
    <property type="match status" value="1"/>
</dbReference>
<reference evidence="2" key="1">
    <citation type="journal article" date="2019" name="Int. J. Syst. Evol. Microbiol.">
        <title>The Global Catalogue of Microorganisms (GCM) 10K type strain sequencing project: providing services to taxonomists for standard genome sequencing and annotation.</title>
        <authorList>
            <consortium name="The Broad Institute Genomics Platform"/>
            <consortium name="The Broad Institute Genome Sequencing Center for Infectious Disease"/>
            <person name="Wu L."/>
            <person name="Ma J."/>
        </authorList>
    </citation>
    <scope>NUCLEOTIDE SEQUENCE [LARGE SCALE GENOMIC DNA]</scope>
    <source>
        <strain evidence="2">KCTC 52366</strain>
    </source>
</reference>
<dbReference type="InterPro" id="IPR050275">
    <property type="entry name" value="PGM_Phosphatase"/>
</dbReference>
<dbReference type="InterPro" id="IPR029033">
    <property type="entry name" value="His_PPase_superfam"/>
</dbReference>
<protein>
    <submittedName>
        <fullName evidence="1">Histidine phosphatase family protein</fullName>
    </submittedName>
</protein>
<dbReference type="Gene3D" id="3.40.50.1240">
    <property type="entry name" value="Phosphoglycerate mutase-like"/>
    <property type="match status" value="1"/>
</dbReference>
<dbReference type="InterPro" id="IPR013078">
    <property type="entry name" value="His_Pase_superF_clade-1"/>
</dbReference>
<dbReference type="PANTHER" id="PTHR48100:SF1">
    <property type="entry name" value="HISTIDINE PHOSPHATASE FAMILY PROTEIN-RELATED"/>
    <property type="match status" value="1"/>
</dbReference>
<evidence type="ECO:0000313" key="1">
    <source>
        <dbReference type="EMBL" id="MFC3142043.1"/>
    </source>
</evidence>
<keyword evidence="2" id="KW-1185">Reference proteome</keyword>
<accession>A0ABV7GP41</accession>
<name>A0ABV7GP41_9RHOB</name>